<dbReference type="Proteomes" id="UP001501637">
    <property type="component" value="Unassembled WGS sequence"/>
</dbReference>
<keyword evidence="1" id="KW-0732">Signal</keyword>
<dbReference type="EMBL" id="BAAAUG010000013">
    <property type="protein sequence ID" value="GAA3084657.1"/>
    <property type="molecule type" value="Genomic_DNA"/>
</dbReference>
<sequence>MLGLGAAGVGVALAGGQAFAAAGAVPQRQAELRWSEPGKVWLRGVRLHHSTVLQSFAFDERNRLIYALQVIPSGRRLPGESRTYSHDERVRSGDLCLNRLAMDGTRLDHMYLKGFGHGTTVAVERAPSGGTALWTEWDAKPSSGYGRGVCRFRYTAGKVLTGNSAGLDTFRPQPGSINNNAALDTAHGHLLLRYRRSGLPRYALYDLDRFTARDFRPLADFPQPGAESGLPFQGMALHGAYAYQLLGSAYGPGNPREGGGNTRLFRIGMPDGRYVSERLDRTDPGLGRREPEGLAVRAGRNGGLYMGFAHGPAGGRRLSLYRKTL</sequence>
<evidence type="ECO:0000259" key="2">
    <source>
        <dbReference type="Pfam" id="PF21311"/>
    </source>
</evidence>
<comment type="caution">
    <text evidence="3">The sequence shown here is derived from an EMBL/GenBank/DDBJ whole genome shotgun (WGS) entry which is preliminary data.</text>
</comment>
<protein>
    <recommendedName>
        <fullName evidence="2">P68 RBP/TagC-like beta-propeller domain-containing protein</fullName>
    </recommendedName>
</protein>
<organism evidence="3 4">
    <name type="scientific">Streptomyces rectiviolaceus</name>
    <dbReference type="NCBI Taxonomy" id="332591"/>
    <lineage>
        <taxon>Bacteria</taxon>
        <taxon>Bacillati</taxon>
        <taxon>Actinomycetota</taxon>
        <taxon>Actinomycetes</taxon>
        <taxon>Kitasatosporales</taxon>
        <taxon>Streptomycetaceae</taxon>
        <taxon>Streptomyces</taxon>
    </lineage>
</organism>
<gene>
    <name evidence="3" type="ORF">GCM10010449_05540</name>
</gene>
<evidence type="ECO:0000313" key="4">
    <source>
        <dbReference type="Proteomes" id="UP001501637"/>
    </source>
</evidence>
<proteinExistence type="predicted"/>
<feature type="signal peptide" evidence="1">
    <location>
        <begin position="1"/>
        <end position="20"/>
    </location>
</feature>
<feature type="chain" id="PRO_5045784967" description="P68 RBP/TagC-like beta-propeller domain-containing protein" evidence="1">
    <location>
        <begin position="21"/>
        <end position="325"/>
    </location>
</feature>
<feature type="domain" description="P68 RBP/TagC-like beta-propeller" evidence="2">
    <location>
        <begin position="52"/>
        <end position="247"/>
    </location>
</feature>
<accession>A0ABP6MB46</accession>
<dbReference type="Pfam" id="PF21311">
    <property type="entry name" value="Phage_RBD_prop"/>
    <property type="match status" value="1"/>
</dbReference>
<name>A0ABP6MB46_9ACTN</name>
<dbReference type="InterPro" id="IPR048799">
    <property type="entry name" value="P68_RBP_TagC-like_beta-prop"/>
</dbReference>
<reference evidence="4" key="1">
    <citation type="journal article" date="2019" name="Int. J. Syst. Evol. Microbiol.">
        <title>The Global Catalogue of Microorganisms (GCM) 10K type strain sequencing project: providing services to taxonomists for standard genome sequencing and annotation.</title>
        <authorList>
            <consortium name="The Broad Institute Genomics Platform"/>
            <consortium name="The Broad Institute Genome Sequencing Center for Infectious Disease"/>
            <person name="Wu L."/>
            <person name="Ma J."/>
        </authorList>
    </citation>
    <scope>NUCLEOTIDE SEQUENCE [LARGE SCALE GENOMIC DNA]</scope>
    <source>
        <strain evidence="4">JCM 9092</strain>
    </source>
</reference>
<evidence type="ECO:0000313" key="3">
    <source>
        <dbReference type="EMBL" id="GAA3084657.1"/>
    </source>
</evidence>
<evidence type="ECO:0000256" key="1">
    <source>
        <dbReference type="SAM" id="SignalP"/>
    </source>
</evidence>
<keyword evidence="4" id="KW-1185">Reference proteome</keyword>